<accession>A0A7E5X290</accession>
<protein>
    <submittedName>
        <fullName evidence="3">Uncharacterized protein LOC113508029</fullName>
    </submittedName>
</protein>
<feature type="compositionally biased region" description="Basic and acidic residues" evidence="1">
    <location>
        <begin position="76"/>
        <end position="91"/>
    </location>
</feature>
<dbReference type="InParanoid" id="A0A7E5X290"/>
<sequence length="108" mass="12179">MIPEIKMTISQNNRLLKSLLSSTEKDNIVKSLEAFQVEANNAITQMIQLLDNEANEARAKNKEAKAEEGEEEDDEDKNKAKDGETRKRDDSNGQEENGESKPKKKRCG</sequence>
<organism evidence="2 3">
    <name type="scientific">Trichoplusia ni</name>
    <name type="common">Cabbage looper</name>
    <dbReference type="NCBI Taxonomy" id="7111"/>
    <lineage>
        <taxon>Eukaryota</taxon>
        <taxon>Metazoa</taxon>
        <taxon>Ecdysozoa</taxon>
        <taxon>Arthropoda</taxon>
        <taxon>Hexapoda</taxon>
        <taxon>Insecta</taxon>
        <taxon>Pterygota</taxon>
        <taxon>Neoptera</taxon>
        <taxon>Endopterygota</taxon>
        <taxon>Lepidoptera</taxon>
        <taxon>Glossata</taxon>
        <taxon>Ditrysia</taxon>
        <taxon>Noctuoidea</taxon>
        <taxon>Noctuidae</taxon>
        <taxon>Plusiinae</taxon>
        <taxon>Trichoplusia</taxon>
    </lineage>
</organism>
<dbReference type="OrthoDB" id="7461501at2759"/>
<dbReference type="RefSeq" id="XP_026746784.1">
    <property type="nucleotide sequence ID" value="XM_026890983.1"/>
</dbReference>
<dbReference type="KEGG" id="tnl:113508029"/>
<reference evidence="3" key="1">
    <citation type="submission" date="2025-08" db="UniProtKB">
        <authorList>
            <consortium name="RefSeq"/>
        </authorList>
    </citation>
    <scope>IDENTIFICATION</scope>
</reference>
<keyword evidence="2" id="KW-1185">Reference proteome</keyword>
<proteinExistence type="predicted"/>
<evidence type="ECO:0000313" key="3">
    <source>
        <dbReference type="RefSeq" id="XP_026746784.1"/>
    </source>
</evidence>
<feature type="region of interest" description="Disordered" evidence="1">
    <location>
        <begin position="54"/>
        <end position="108"/>
    </location>
</feature>
<dbReference type="AlphaFoldDB" id="A0A7E5X290"/>
<evidence type="ECO:0000313" key="2">
    <source>
        <dbReference type="Proteomes" id="UP000322000"/>
    </source>
</evidence>
<gene>
    <name evidence="3" type="primary">LOC113508029</name>
</gene>
<feature type="compositionally biased region" description="Basic and acidic residues" evidence="1">
    <location>
        <begin position="55"/>
        <end position="67"/>
    </location>
</feature>
<dbReference type="Proteomes" id="UP000322000">
    <property type="component" value="Unplaced"/>
</dbReference>
<dbReference type="GeneID" id="113508029"/>
<name>A0A7E5X290_TRINI</name>
<evidence type="ECO:0000256" key="1">
    <source>
        <dbReference type="SAM" id="MobiDB-lite"/>
    </source>
</evidence>